<dbReference type="PANTHER" id="PTHR12215">
    <property type="entry name" value="PHOSPHOPANTETHEINE TRANSFERASE"/>
    <property type="match status" value="1"/>
</dbReference>
<evidence type="ECO:0000259" key="3">
    <source>
        <dbReference type="Pfam" id="PF01648"/>
    </source>
</evidence>
<dbReference type="EMBL" id="JACOFX010000002">
    <property type="protein sequence ID" value="MBC3907375.1"/>
    <property type="molecule type" value="Genomic_DNA"/>
</dbReference>
<reference evidence="5 6" key="1">
    <citation type="submission" date="2020-08" db="EMBL/GenBank/DDBJ databases">
        <title>Novel species isolated from subtropical streams in China.</title>
        <authorList>
            <person name="Lu H."/>
        </authorList>
    </citation>
    <scope>NUCLEOTIDE SEQUENCE [LARGE SCALE GENOMIC DNA]</scope>
    <source>
        <strain evidence="5 6">NL8W</strain>
    </source>
</reference>
<evidence type="ECO:0000256" key="1">
    <source>
        <dbReference type="ARBA" id="ARBA00010990"/>
    </source>
</evidence>
<comment type="similarity">
    <text evidence="1">Belongs to the P-Pant transferase superfamily. Gsp/Sfp/HetI/AcpT family.</text>
</comment>
<dbReference type="InterPro" id="IPR037143">
    <property type="entry name" value="4-PPantetheinyl_Trfase_dom_sf"/>
</dbReference>
<evidence type="ECO:0000259" key="4">
    <source>
        <dbReference type="Pfam" id="PF22624"/>
    </source>
</evidence>
<evidence type="ECO:0000313" key="5">
    <source>
        <dbReference type="EMBL" id="MBC3907375.1"/>
    </source>
</evidence>
<dbReference type="InterPro" id="IPR008278">
    <property type="entry name" value="4-PPantetheinyl_Trfase_dom"/>
</dbReference>
<sequence length="263" mass="29370">MTDKNKNLALIAHPEIWIARLPDLRAYRQKLLTLLSSAEHTRCARYMQQDDRDRYLGGRALSKLAVAKLTGLPLADISITLATSGKPAIAFAKDEITVPAISISHAGELVVVALTYAADIGVDVELLHNDVNLDDLMGVVCSAKEITEVNRQDEKSRIQKFYEFWVLKEAYLKATGEGLSADARRLMFTVDDVSSVSLLQGLDNSPAHAWDFFLRLYDQRHVLALASRKTDVPELDDSRYTPTRCMPVFKDALSLLREYCSGK</sequence>
<accession>A0ABR6Z7N6</accession>
<dbReference type="PANTHER" id="PTHR12215:SF10">
    <property type="entry name" value="L-AMINOADIPATE-SEMIALDEHYDE DEHYDROGENASE-PHOSPHOPANTETHEINYL TRANSFERASE"/>
    <property type="match status" value="1"/>
</dbReference>
<dbReference type="InterPro" id="IPR050559">
    <property type="entry name" value="P-Pant_transferase_sf"/>
</dbReference>
<gene>
    <name evidence="5" type="ORF">H8L47_07350</name>
</gene>
<feature type="domain" description="4'-phosphopantetheinyl transferase N-terminal" evidence="4">
    <location>
        <begin position="30"/>
        <end position="113"/>
    </location>
</feature>
<dbReference type="Pfam" id="PF01648">
    <property type="entry name" value="ACPS"/>
    <property type="match status" value="1"/>
</dbReference>
<proteinExistence type="inferred from homology"/>
<comment type="caution">
    <text evidence="5">The sequence shown here is derived from an EMBL/GenBank/DDBJ whole genome shotgun (WGS) entry which is preliminary data.</text>
</comment>
<dbReference type="SUPFAM" id="SSF56214">
    <property type="entry name" value="4'-phosphopantetheinyl transferase"/>
    <property type="match status" value="2"/>
</dbReference>
<dbReference type="GO" id="GO:0016740">
    <property type="term" value="F:transferase activity"/>
    <property type="evidence" value="ECO:0007669"/>
    <property type="project" value="UniProtKB-KW"/>
</dbReference>
<dbReference type="InterPro" id="IPR055066">
    <property type="entry name" value="AASDHPPT_N"/>
</dbReference>
<dbReference type="RefSeq" id="WP_186952855.1">
    <property type="nucleotide sequence ID" value="NZ_JACOFX010000002.1"/>
</dbReference>
<dbReference type="Proteomes" id="UP000646911">
    <property type="component" value="Unassembled WGS sequence"/>
</dbReference>
<feature type="domain" description="4'-phosphopantetheinyl transferase" evidence="3">
    <location>
        <begin position="120"/>
        <end position="225"/>
    </location>
</feature>
<evidence type="ECO:0000313" key="6">
    <source>
        <dbReference type="Proteomes" id="UP000646911"/>
    </source>
</evidence>
<keyword evidence="6" id="KW-1185">Reference proteome</keyword>
<name>A0ABR6Z7N6_9BURK</name>
<dbReference type="Gene3D" id="3.90.470.20">
    <property type="entry name" value="4'-phosphopantetheinyl transferase domain"/>
    <property type="match status" value="2"/>
</dbReference>
<evidence type="ECO:0000256" key="2">
    <source>
        <dbReference type="ARBA" id="ARBA00022679"/>
    </source>
</evidence>
<organism evidence="5 6">
    <name type="scientific">Undibacterium umbellatum</name>
    <dbReference type="NCBI Taxonomy" id="2762300"/>
    <lineage>
        <taxon>Bacteria</taxon>
        <taxon>Pseudomonadati</taxon>
        <taxon>Pseudomonadota</taxon>
        <taxon>Betaproteobacteria</taxon>
        <taxon>Burkholderiales</taxon>
        <taxon>Oxalobacteraceae</taxon>
        <taxon>Undibacterium</taxon>
    </lineage>
</organism>
<keyword evidence="2 5" id="KW-0808">Transferase</keyword>
<protein>
    <submittedName>
        <fullName evidence="5">4'-phosphopantetheinyl transferase superfamily protein</fullName>
    </submittedName>
</protein>
<dbReference type="Pfam" id="PF22624">
    <property type="entry name" value="AASDHPPT_N"/>
    <property type="match status" value="1"/>
</dbReference>